<feature type="transmembrane region" description="Helical" evidence="1">
    <location>
        <begin position="139"/>
        <end position="161"/>
    </location>
</feature>
<evidence type="ECO:0000256" key="1">
    <source>
        <dbReference type="SAM" id="Phobius"/>
    </source>
</evidence>
<keyword evidence="1" id="KW-0472">Membrane</keyword>
<name>A0A1J5HPM9_9BACT</name>
<evidence type="ECO:0000313" key="2">
    <source>
        <dbReference type="EMBL" id="OIP86676.1"/>
    </source>
</evidence>
<dbReference type="AlphaFoldDB" id="A0A1J5HPM9"/>
<feature type="transmembrane region" description="Helical" evidence="1">
    <location>
        <begin position="318"/>
        <end position="336"/>
    </location>
</feature>
<comment type="caution">
    <text evidence="2">The sequence shown here is derived from an EMBL/GenBank/DDBJ whole genome shotgun (WGS) entry which is preliminary data.</text>
</comment>
<feature type="transmembrane region" description="Helical" evidence="1">
    <location>
        <begin position="221"/>
        <end position="240"/>
    </location>
</feature>
<feature type="transmembrane region" description="Helical" evidence="1">
    <location>
        <begin position="291"/>
        <end position="311"/>
    </location>
</feature>
<feature type="transmembrane region" description="Helical" evidence="1">
    <location>
        <begin position="12"/>
        <end position="30"/>
    </location>
</feature>
<reference evidence="2 3" key="1">
    <citation type="journal article" date="2016" name="Environ. Microbiol.">
        <title>Genomic resolution of a cold subsurface aquifer community provides metabolic insights for novel microbes adapted to high CO concentrations.</title>
        <authorList>
            <person name="Probst A.J."/>
            <person name="Castelle C.J."/>
            <person name="Singh A."/>
            <person name="Brown C.T."/>
            <person name="Anantharaman K."/>
            <person name="Sharon I."/>
            <person name="Hug L.A."/>
            <person name="Burstein D."/>
            <person name="Emerson J.B."/>
            <person name="Thomas B.C."/>
            <person name="Banfield J.F."/>
        </authorList>
    </citation>
    <scope>NUCLEOTIDE SEQUENCE [LARGE SCALE GENOMIC DNA]</scope>
    <source>
        <strain evidence="2">CG2_30_35_20</strain>
    </source>
</reference>
<proteinExistence type="predicted"/>
<feature type="transmembrane region" description="Helical" evidence="1">
    <location>
        <begin position="367"/>
        <end position="388"/>
    </location>
</feature>
<keyword evidence="1" id="KW-0812">Transmembrane</keyword>
<feature type="transmembrane region" description="Helical" evidence="1">
    <location>
        <begin position="181"/>
        <end position="214"/>
    </location>
</feature>
<dbReference type="Proteomes" id="UP000182344">
    <property type="component" value="Unassembled WGS sequence"/>
</dbReference>
<gene>
    <name evidence="2" type="ORF">AUK05_03010</name>
</gene>
<protein>
    <submittedName>
        <fullName evidence="2">Uncharacterized protein</fullName>
    </submittedName>
</protein>
<dbReference type="EMBL" id="MNZO01000045">
    <property type="protein sequence ID" value="OIP86676.1"/>
    <property type="molecule type" value="Genomic_DNA"/>
</dbReference>
<accession>A0A1J5HPM9</accession>
<evidence type="ECO:0000313" key="3">
    <source>
        <dbReference type="Proteomes" id="UP000182344"/>
    </source>
</evidence>
<dbReference type="STRING" id="1805376.AUK05_03010"/>
<sequence>MIKNFKFKIKNSIIVLLIFVLAITLRLYGLNWDSGQHLHPDERFLTMVTNDIKLPTSIFEYFDNKISPLNPYNYPSYQFFVYGTFPVFITKYLSVLFNLDNYENIVLVGRSLSVIFDSLNIFLLYFLAQKLFSKKSKLVFLPSILYATTVLPIQLSHFYAVDTFLSTFILATFIFMVYDKFYFAAITFGLALACKISALYFAPIIGLFLLLNFIKNKKYFALIRLSVICALLSFVVFHLFQPYIFDGVFKINSQFIDNIKQLQSMSTPSIYFPPSIQWLSKTKLLFPLQNIFFWGLGIPLSLGFVILTIINFRKIFRYKYVALAFIWVVFLILYQGSTLTPTMRYFLPIYPFILFVFGYLSKFIKQTVYFILIIVFHFIYGFSFLNIYSHNHARVDASDWIYQNISPQSTITNEYWDDPLPLPIQNFFSNIYHQVTLSPYDSDTPQKIDKLYSQIDSADYIIMSSNRLWASIPLVPKLYPFTSKYYQDLFSGKINYSKILEINSYPGFNLPFIKNCYYFGPTNMPHNSSWFVKINCLYPGIYFRDDTAEEAFSVYDHPKVLIFRNNK</sequence>
<keyword evidence="1" id="KW-1133">Transmembrane helix</keyword>
<feature type="transmembrane region" description="Helical" evidence="1">
    <location>
        <begin position="342"/>
        <end position="360"/>
    </location>
</feature>
<organism evidence="2 3">
    <name type="scientific">Candidatus Shapirobacteria bacterium CG2_30_35_20</name>
    <dbReference type="NCBI Taxonomy" id="1805376"/>
    <lineage>
        <taxon>Bacteria</taxon>
        <taxon>Candidatus Shapironibacteriota</taxon>
    </lineage>
</organism>
<feature type="transmembrane region" description="Helical" evidence="1">
    <location>
        <begin position="105"/>
        <end position="127"/>
    </location>
</feature>